<feature type="compositionally biased region" description="Basic and acidic residues" evidence="2">
    <location>
        <begin position="40"/>
        <end position="49"/>
    </location>
</feature>
<organism evidence="4 5">
    <name type="scientific">Amycolatopsis heterodermiae</name>
    <dbReference type="NCBI Taxonomy" id="3110235"/>
    <lineage>
        <taxon>Bacteria</taxon>
        <taxon>Bacillati</taxon>
        <taxon>Actinomycetota</taxon>
        <taxon>Actinomycetes</taxon>
        <taxon>Pseudonocardiales</taxon>
        <taxon>Pseudonocardiaceae</taxon>
        <taxon>Amycolatopsis</taxon>
    </lineage>
</organism>
<feature type="compositionally biased region" description="Basic and acidic residues" evidence="2">
    <location>
        <begin position="56"/>
        <end position="69"/>
    </location>
</feature>
<feature type="domain" description="CsbD-like" evidence="3">
    <location>
        <begin position="2"/>
        <end position="50"/>
    </location>
</feature>
<feature type="region of interest" description="Disordered" evidence="2">
    <location>
        <begin position="1"/>
        <end position="69"/>
    </location>
</feature>
<dbReference type="Proteomes" id="UP001304298">
    <property type="component" value="Unassembled WGS sequence"/>
</dbReference>
<dbReference type="InterPro" id="IPR036629">
    <property type="entry name" value="YjbJ_sf"/>
</dbReference>
<comment type="similarity">
    <text evidence="1">Belongs to the UPF0337 (CsbD) family.</text>
</comment>
<evidence type="ECO:0000313" key="4">
    <source>
        <dbReference type="EMBL" id="MEA5359415.1"/>
    </source>
</evidence>
<evidence type="ECO:0000256" key="1">
    <source>
        <dbReference type="ARBA" id="ARBA00009129"/>
    </source>
</evidence>
<proteinExistence type="inferred from homology"/>
<gene>
    <name evidence="4" type="ORF">VA596_07710</name>
</gene>
<dbReference type="RefSeq" id="WP_323325705.1">
    <property type="nucleotide sequence ID" value="NZ_JAYFSI010000001.1"/>
</dbReference>
<feature type="compositionally biased region" description="Basic residues" evidence="2">
    <location>
        <begin position="23"/>
        <end position="33"/>
    </location>
</feature>
<protein>
    <submittedName>
        <fullName evidence="4">CsbD family protein</fullName>
    </submittedName>
</protein>
<dbReference type="Gene3D" id="1.10.1470.10">
    <property type="entry name" value="YjbJ"/>
    <property type="match status" value="1"/>
</dbReference>
<evidence type="ECO:0000256" key="2">
    <source>
        <dbReference type="SAM" id="MobiDB-lite"/>
    </source>
</evidence>
<comment type="caution">
    <text evidence="4">The sequence shown here is derived from an EMBL/GenBank/DDBJ whole genome shotgun (WGS) entry which is preliminary data.</text>
</comment>
<keyword evidence="5" id="KW-1185">Reference proteome</keyword>
<reference evidence="4 5" key="1">
    <citation type="submission" date="2023-12" db="EMBL/GenBank/DDBJ databases">
        <title>Amycolatopsis sp. V23-08.</title>
        <authorList>
            <person name="Somphong A."/>
        </authorList>
    </citation>
    <scope>NUCLEOTIDE SEQUENCE [LARGE SCALE GENOMIC DNA]</scope>
    <source>
        <strain evidence="4 5">V23-08</strain>
    </source>
</reference>
<dbReference type="InterPro" id="IPR008462">
    <property type="entry name" value="CsbD"/>
</dbReference>
<dbReference type="SUPFAM" id="SSF69047">
    <property type="entry name" value="Hypothetical protein YjbJ"/>
    <property type="match status" value="1"/>
</dbReference>
<name>A0ABU5QZP6_9PSEU</name>
<evidence type="ECO:0000313" key="5">
    <source>
        <dbReference type="Proteomes" id="UP001304298"/>
    </source>
</evidence>
<dbReference type="Pfam" id="PF05532">
    <property type="entry name" value="CsbD"/>
    <property type="match status" value="1"/>
</dbReference>
<evidence type="ECO:0000259" key="3">
    <source>
        <dbReference type="Pfam" id="PF05532"/>
    </source>
</evidence>
<dbReference type="EMBL" id="JAYFSI010000001">
    <property type="protein sequence ID" value="MEA5359415.1"/>
    <property type="molecule type" value="Genomic_DNA"/>
</dbReference>
<accession>A0ABU5QZP6</accession>
<sequence>MKDKVQQAVGGAREKLGDVTGNRRLRASGRAQRRTAQVREVAHDLRDKASGVIRDVQSRRRPERPADPM</sequence>